<name>A0AAJ1V2R5_9LACT</name>
<dbReference type="EMBL" id="JASOOE010000002">
    <property type="protein sequence ID" value="MDK7186601.1"/>
    <property type="molecule type" value="Genomic_DNA"/>
</dbReference>
<evidence type="ECO:0008006" key="4">
    <source>
        <dbReference type="Google" id="ProtNLM"/>
    </source>
</evidence>
<feature type="transmembrane region" description="Helical" evidence="1">
    <location>
        <begin position="53"/>
        <end position="73"/>
    </location>
</feature>
<keyword evidence="1" id="KW-0812">Transmembrane</keyword>
<organism evidence="2 3">
    <name type="scientific">Facklamia hominis</name>
    <dbReference type="NCBI Taxonomy" id="178214"/>
    <lineage>
        <taxon>Bacteria</taxon>
        <taxon>Bacillati</taxon>
        <taxon>Bacillota</taxon>
        <taxon>Bacilli</taxon>
        <taxon>Lactobacillales</taxon>
        <taxon>Aerococcaceae</taxon>
        <taxon>Facklamia</taxon>
    </lineage>
</organism>
<evidence type="ECO:0000313" key="3">
    <source>
        <dbReference type="Proteomes" id="UP001229251"/>
    </source>
</evidence>
<proteinExistence type="predicted"/>
<gene>
    <name evidence="2" type="ORF">QP433_01245</name>
</gene>
<evidence type="ECO:0000256" key="1">
    <source>
        <dbReference type="SAM" id="Phobius"/>
    </source>
</evidence>
<dbReference type="RefSeq" id="WP_070609672.1">
    <property type="nucleotide sequence ID" value="NZ_JASOOE010000002.1"/>
</dbReference>
<accession>A0AAJ1V2R5</accession>
<dbReference type="Proteomes" id="UP001229251">
    <property type="component" value="Unassembled WGS sequence"/>
</dbReference>
<reference evidence="2" key="1">
    <citation type="submission" date="2023-05" db="EMBL/GenBank/DDBJ databases">
        <title>Cataloging the Phylogenetic Diversity of Human Bladder Bacteria.</title>
        <authorList>
            <person name="Du J."/>
        </authorList>
    </citation>
    <scope>NUCLEOTIDE SEQUENCE</scope>
    <source>
        <strain evidence="2">UMB1231</strain>
    </source>
</reference>
<protein>
    <recommendedName>
        <fullName evidence="4">DUF2178 domain-containing protein</fullName>
    </recommendedName>
</protein>
<feature type="transmembrane region" description="Helical" evidence="1">
    <location>
        <begin position="85"/>
        <end position="102"/>
    </location>
</feature>
<keyword evidence="1" id="KW-0472">Membrane</keyword>
<sequence length="108" mass="12232">MNTISFIESNQKMVLGILWLFLVASLICTFLMIVILIKKGDERKGYIVKKSALSALVVGIIVLLINIIWNIFFEQNSRIGFEASPIIYIGIVSITFNVSYLINMRKFG</sequence>
<evidence type="ECO:0000313" key="2">
    <source>
        <dbReference type="EMBL" id="MDK7186601.1"/>
    </source>
</evidence>
<feature type="transmembrane region" description="Helical" evidence="1">
    <location>
        <begin position="16"/>
        <end position="37"/>
    </location>
</feature>
<keyword evidence="1" id="KW-1133">Transmembrane helix</keyword>
<comment type="caution">
    <text evidence="2">The sequence shown here is derived from an EMBL/GenBank/DDBJ whole genome shotgun (WGS) entry which is preliminary data.</text>
</comment>
<dbReference type="AlphaFoldDB" id="A0AAJ1V2R5"/>